<dbReference type="SUPFAM" id="SSF51316">
    <property type="entry name" value="Mss4-like"/>
    <property type="match status" value="1"/>
</dbReference>
<comment type="caution">
    <text evidence="5">The sequence shown here is derived from an EMBL/GenBank/DDBJ whole genome shotgun (WGS) entry which is preliminary data.</text>
</comment>
<proteinExistence type="predicted"/>
<accession>A0ABP5FWQ6</accession>
<dbReference type="PANTHER" id="PTHR10173">
    <property type="entry name" value="METHIONINE SULFOXIDE REDUCTASE"/>
    <property type="match status" value="1"/>
</dbReference>
<dbReference type="InterPro" id="IPR011057">
    <property type="entry name" value="Mss4-like_sf"/>
</dbReference>
<evidence type="ECO:0000313" key="6">
    <source>
        <dbReference type="Proteomes" id="UP001501461"/>
    </source>
</evidence>
<evidence type="ECO:0000313" key="5">
    <source>
        <dbReference type="EMBL" id="GAA2035538.1"/>
    </source>
</evidence>
<dbReference type="PROSITE" id="PS51790">
    <property type="entry name" value="MSRB"/>
    <property type="match status" value="1"/>
</dbReference>
<sequence>MPREEALSLSDQQWKERLSDEAFQILRQAGTERPYTGEYWDTELAGTYSCRACGTELFSSDTKFDARCGWPSFYAPTDNDQIRYVEDQSMGMTRVEVRCANCESHLGHVFAGEGFDTPTDLRYCLNSLSLDLTKSDN</sequence>
<dbReference type="NCBIfam" id="TIGR00357">
    <property type="entry name" value="peptide-methionine (R)-S-oxide reductase MsrB"/>
    <property type="match status" value="1"/>
</dbReference>
<dbReference type="PANTHER" id="PTHR10173:SF52">
    <property type="entry name" value="METHIONINE-R-SULFOXIDE REDUCTASE B1"/>
    <property type="match status" value="1"/>
</dbReference>
<evidence type="ECO:0000259" key="4">
    <source>
        <dbReference type="PROSITE" id="PS51790"/>
    </source>
</evidence>
<dbReference type="Proteomes" id="UP001501461">
    <property type="component" value="Unassembled WGS sequence"/>
</dbReference>
<dbReference type="InterPro" id="IPR028427">
    <property type="entry name" value="Met_Sox_Rdtase_MsrB"/>
</dbReference>
<keyword evidence="6" id="KW-1185">Reference proteome</keyword>
<dbReference type="Gene3D" id="2.170.150.20">
    <property type="entry name" value="Peptide methionine sulfoxide reductase"/>
    <property type="match status" value="1"/>
</dbReference>
<reference evidence="6" key="1">
    <citation type="journal article" date="2019" name="Int. J. Syst. Evol. Microbiol.">
        <title>The Global Catalogue of Microorganisms (GCM) 10K type strain sequencing project: providing services to taxonomists for standard genome sequencing and annotation.</title>
        <authorList>
            <consortium name="The Broad Institute Genomics Platform"/>
            <consortium name="The Broad Institute Genome Sequencing Center for Infectious Disease"/>
            <person name="Wu L."/>
            <person name="Ma J."/>
        </authorList>
    </citation>
    <scope>NUCLEOTIDE SEQUENCE [LARGE SCALE GENOMIC DNA]</scope>
    <source>
        <strain evidence="6">JCM 13595</strain>
    </source>
</reference>
<name>A0ABP5FWQ6_9MICC</name>
<gene>
    <name evidence="5" type="primary">msrB</name>
    <name evidence="5" type="ORF">GCM10009720_15070</name>
</gene>
<feature type="domain" description="MsrB" evidence="4">
    <location>
        <begin position="11"/>
        <end position="135"/>
    </location>
</feature>
<dbReference type="EC" id="1.8.4.12" evidence="1"/>
<evidence type="ECO:0000256" key="3">
    <source>
        <dbReference type="ARBA" id="ARBA00048488"/>
    </source>
</evidence>
<comment type="catalytic activity">
    <reaction evidence="3">
        <text>L-methionyl-[protein] + [thioredoxin]-disulfide + H2O = L-methionyl-(R)-S-oxide-[protein] + [thioredoxin]-dithiol</text>
        <dbReference type="Rhea" id="RHEA:24164"/>
        <dbReference type="Rhea" id="RHEA-COMP:10698"/>
        <dbReference type="Rhea" id="RHEA-COMP:10700"/>
        <dbReference type="Rhea" id="RHEA-COMP:12313"/>
        <dbReference type="Rhea" id="RHEA-COMP:12314"/>
        <dbReference type="ChEBI" id="CHEBI:15377"/>
        <dbReference type="ChEBI" id="CHEBI:16044"/>
        <dbReference type="ChEBI" id="CHEBI:29950"/>
        <dbReference type="ChEBI" id="CHEBI:45764"/>
        <dbReference type="ChEBI" id="CHEBI:50058"/>
        <dbReference type="EC" id="1.8.4.12"/>
    </reaction>
</comment>
<dbReference type="Pfam" id="PF01641">
    <property type="entry name" value="SelR"/>
    <property type="match status" value="1"/>
</dbReference>
<dbReference type="EMBL" id="BAAAMN010000026">
    <property type="protein sequence ID" value="GAA2035538.1"/>
    <property type="molecule type" value="Genomic_DNA"/>
</dbReference>
<evidence type="ECO:0000256" key="2">
    <source>
        <dbReference type="ARBA" id="ARBA00023002"/>
    </source>
</evidence>
<organism evidence="5 6">
    <name type="scientific">Yaniella flava</name>
    <dbReference type="NCBI Taxonomy" id="287930"/>
    <lineage>
        <taxon>Bacteria</taxon>
        <taxon>Bacillati</taxon>
        <taxon>Actinomycetota</taxon>
        <taxon>Actinomycetes</taxon>
        <taxon>Micrococcales</taxon>
        <taxon>Micrococcaceae</taxon>
        <taxon>Yaniella</taxon>
    </lineage>
</organism>
<evidence type="ECO:0000256" key="1">
    <source>
        <dbReference type="ARBA" id="ARBA00012499"/>
    </source>
</evidence>
<keyword evidence="2" id="KW-0560">Oxidoreductase</keyword>
<protein>
    <recommendedName>
        <fullName evidence="1">peptide-methionine (R)-S-oxide reductase</fullName>
        <ecNumber evidence="1">1.8.4.12</ecNumber>
    </recommendedName>
</protein>
<dbReference type="InterPro" id="IPR002579">
    <property type="entry name" value="Met_Sox_Rdtase_MsrB_dom"/>
</dbReference>